<organism evidence="1 2">
    <name type="scientific">Eubacterium ramulus</name>
    <dbReference type="NCBI Taxonomy" id="39490"/>
    <lineage>
        <taxon>Bacteria</taxon>
        <taxon>Bacillati</taxon>
        <taxon>Bacillota</taxon>
        <taxon>Clostridia</taxon>
        <taxon>Eubacteriales</taxon>
        <taxon>Eubacteriaceae</taxon>
        <taxon>Eubacterium</taxon>
    </lineage>
</organism>
<sequence length="68" mass="7923">MEDNKVYFVAELIDGTIMGFDCKCDYIENTNPNMCLFLHKKEECDDNYALMAAIPYNQIRYIKRCGGE</sequence>
<dbReference type="EMBL" id="JRFU01000061">
    <property type="protein sequence ID" value="PWE87109.1"/>
    <property type="molecule type" value="Genomic_DNA"/>
</dbReference>
<gene>
    <name evidence="1" type="ORF">LG34_06145</name>
</gene>
<reference evidence="1 2" key="1">
    <citation type="submission" date="2014-09" db="EMBL/GenBank/DDBJ databases">
        <title>Butyrate-producing bacteria isolated from human gut.</title>
        <authorList>
            <person name="Zhang Q."/>
            <person name="Zhao L."/>
        </authorList>
    </citation>
    <scope>NUCLEOTIDE SEQUENCE [LARGE SCALE GENOMIC DNA]</scope>
    <source>
        <strain evidence="1 2">21</strain>
    </source>
</reference>
<evidence type="ECO:0000313" key="1">
    <source>
        <dbReference type="EMBL" id="PWE87109.1"/>
    </source>
</evidence>
<name>A0A2V1JSH9_EUBRA</name>
<accession>A0A2V1JSH9</accession>
<keyword evidence="2" id="KW-1185">Reference proteome</keyword>
<dbReference type="RefSeq" id="WP_109215259.1">
    <property type="nucleotide sequence ID" value="NZ_JRFU01000061.1"/>
</dbReference>
<comment type="caution">
    <text evidence="1">The sequence shown here is derived from an EMBL/GenBank/DDBJ whole genome shotgun (WGS) entry which is preliminary data.</text>
</comment>
<proteinExistence type="predicted"/>
<dbReference type="Proteomes" id="UP000245288">
    <property type="component" value="Unassembled WGS sequence"/>
</dbReference>
<protein>
    <submittedName>
        <fullName evidence="1">Uncharacterized protein</fullName>
    </submittedName>
</protein>
<dbReference type="AlphaFoldDB" id="A0A2V1JSH9"/>
<evidence type="ECO:0000313" key="2">
    <source>
        <dbReference type="Proteomes" id="UP000245288"/>
    </source>
</evidence>